<dbReference type="NCBIfam" id="TIGR03342">
    <property type="entry name" value="dsrC_tusE_dsvC"/>
    <property type="match status" value="1"/>
</dbReference>
<reference evidence="4" key="1">
    <citation type="journal article" date="2020" name="mSystems">
        <title>Genome- and Community-Level Interaction Insights into Carbon Utilization and Element Cycling Functions of Hydrothermarchaeota in Hydrothermal Sediment.</title>
        <authorList>
            <person name="Zhou Z."/>
            <person name="Liu Y."/>
            <person name="Xu W."/>
            <person name="Pan J."/>
            <person name="Luo Z.H."/>
            <person name="Li M."/>
        </authorList>
    </citation>
    <scope>NUCLEOTIDE SEQUENCE [LARGE SCALE GENOMIC DNA]</scope>
    <source>
        <strain evidence="4">HyVt-458</strain>
    </source>
</reference>
<comment type="caution">
    <text evidence="4">The sequence shown here is derived from an EMBL/GenBank/DDBJ whole genome shotgun (WGS) entry which is preliminary data.</text>
</comment>
<dbReference type="PANTHER" id="PTHR37010">
    <property type="entry name" value="SULFURTRANSFERASE TUSE"/>
    <property type="match status" value="1"/>
</dbReference>
<dbReference type="SUPFAM" id="SSF69721">
    <property type="entry name" value="DsrC, the gamma subunit of dissimilatory sulfite reductase"/>
    <property type="match status" value="1"/>
</dbReference>
<evidence type="ECO:0000256" key="2">
    <source>
        <dbReference type="ARBA" id="ARBA00005718"/>
    </source>
</evidence>
<keyword evidence="3" id="KW-0963">Cytoplasm</keyword>
<dbReference type="Proteomes" id="UP000886339">
    <property type="component" value="Unassembled WGS sequence"/>
</dbReference>
<comment type="subcellular location">
    <subcellularLocation>
        <location evidence="1">Cytoplasm</location>
    </subcellularLocation>
</comment>
<comment type="similarity">
    <text evidence="2">Belongs to the DsrC/TusE family.</text>
</comment>
<evidence type="ECO:0000256" key="3">
    <source>
        <dbReference type="ARBA" id="ARBA00022490"/>
    </source>
</evidence>
<dbReference type="AlphaFoldDB" id="A0A831RZZ5"/>
<protein>
    <submittedName>
        <fullName evidence="4">TusE/DsrC/DsvC family sulfur relay protein</fullName>
    </submittedName>
</protein>
<dbReference type="GO" id="GO:0097163">
    <property type="term" value="F:sulfur carrier activity"/>
    <property type="evidence" value="ECO:0007669"/>
    <property type="project" value="TreeGrafter"/>
</dbReference>
<dbReference type="GO" id="GO:0005737">
    <property type="term" value="C:cytoplasm"/>
    <property type="evidence" value="ECO:0007669"/>
    <property type="project" value="UniProtKB-SubCell"/>
</dbReference>
<organism evidence="4">
    <name type="scientific">Thiolapillus brandeum</name>
    <dbReference type="NCBI Taxonomy" id="1076588"/>
    <lineage>
        <taxon>Bacteria</taxon>
        <taxon>Pseudomonadati</taxon>
        <taxon>Pseudomonadota</taxon>
        <taxon>Gammaproteobacteria</taxon>
        <taxon>Chromatiales</taxon>
        <taxon>Sedimenticolaceae</taxon>
        <taxon>Thiolapillus</taxon>
    </lineage>
</organism>
<dbReference type="EMBL" id="DRLF01000360">
    <property type="protein sequence ID" value="HEC07268.1"/>
    <property type="molecule type" value="Genomic_DNA"/>
</dbReference>
<sequence length="114" mass="13056">MATASTLYPERMQAPDNFDDWSEEHAKQLAREDGIHLDDAHWEVIYFLRNHCKDHGTSCTARHIIRALSERFEDRGGKRYLYSLFPHGPVYQASRLAGLPMPPSTLDLSFGSVH</sequence>
<dbReference type="InterPro" id="IPR007453">
    <property type="entry name" value="DsrC/TusE"/>
</dbReference>
<dbReference type="InterPro" id="IPR025526">
    <property type="entry name" value="DsrC-like_dom_sf"/>
</dbReference>
<proteinExistence type="inferred from homology"/>
<evidence type="ECO:0000256" key="1">
    <source>
        <dbReference type="ARBA" id="ARBA00004496"/>
    </source>
</evidence>
<dbReference type="PANTHER" id="PTHR37010:SF1">
    <property type="entry name" value="SULFURTRANSFERASE TUSE"/>
    <property type="match status" value="1"/>
</dbReference>
<dbReference type="Pfam" id="PF04358">
    <property type="entry name" value="DsrC"/>
    <property type="match status" value="1"/>
</dbReference>
<dbReference type="InterPro" id="IPR042072">
    <property type="entry name" value="DsrC-like_C"/>
</dbReference>
<dbReference type="GO" id="GO:0002143">
    <property type="term" value="P:tRNA wobble position uridine thiolation"/>
    <property type="evidence" value="ECO:0007669"/>
    <property type="project" value="TreeGrafter"/>
</dbReference>
<evidence type="ECO:0000313" key="4">
    <source>
        <dbReference type="EMBL" id="HEC07268.1"/>
    </source>
</evidence>
<name>A0A831RZZ5_9GAMM</name>
<dbReference type="Gene3D" id="1.10.10.370">
    <property type="entry name" value="DsrC-like protein, C-terminal domain"/>
    <property type="match status" value="1"/>
</dbReference>
<gene>
    <name evidence="4" type="primary">tusE</name>
    <name evidence="4" type="ORF">ENJ12_10470</name>
</gene>
<accession>A0A831RZZ5</accession>